<feature type="region of interest" description="Disordered" evidence="1">
    <location>
        <begin position="1"/>
        <end position="119"/>
    </location>
</feature>
<dbReference type="Proteomes" id="UP000886520">
    <property type="component" value="Chromosome 16"/>
</dbReference>
<name>A0A9D4UIS9_ADICA</name>
<reference evidence="2" key="1">
    <citation type="submission" date="2021-01" db="EMBL/GenBank/DDBJ databases">
        <title>Adiantum capillus-veneris genome.</title>
        <authorList>
            <person name="Fang Y."/>
            <person name="Liao Q."/>
        </authorList>
    </citation>
    <scope>NUCLEOTIDE SEQUENCE</scope>
    <source>
        <strain evidence="2">H3</strain>
        <tissue evidence="2">Leaf</tissue>
    </source>
</reference>
<evidence type="ECO:0000256" key="1">
    <source>
        <dbReference type="SAM" id="MobiDB-lite"/>
    </source>
</evidence>
<gene>
    <name evidence="2" type="ORF">GOP47_0016553</name>
</gene>
<dbReference type="EMBL" id="JABFUD020000016">
    <property type="protein sequence ID" value="KAI5068208.1"/>
    <property type="molecule type" value="Genomic_DNA"/>
</dbReference>
<organism evidence="2 3">
    <name type="scientific">Adiantum capillus-veneris</name>
    <name type="common">Maidenhair fern</name>
    <dbReference type="NCBI Taxonomy" id="13818"/>
    <lineage>
        <taxon>Eukaryota</taxon>
        <taxon>Viridiplantae</taxon>
        <taxon>Streptophyta</taxon>
        <taxon>Embryophyta</taxon>
        <taxon>Tracheophyta</taxon>
        <taxon>Polypodiopsida</taxon>
        <taxon>Polypodiidae</taxon>
        <taxon>Polypodiales</taxon>
        <taxon>Pteridineae</taxon>
        <taxon>Pteridaceae</taxon>
        <taxon>Vittarioideae</taxon>
        <taxon>Adiantum</taxon>
    </lineage>
</organism>
<accession>A0A9D4UIS9</accession>
<comment type="caution">
    <text evidence="2">The sequence shown here is derived from an EMBL/GenBank/DDBJ whole genome shotgun (WGS) entry which is preliminary data.</text>
</comment>
<protein>
    <submittedName>
        <fullName evidence="2">Uncharacterized protein</fullName>
    </submittedName>
</protein>
<sequence length="119" mass="12922">MCSSPIIVNPQTPTSKPPNAHKRRMLQGIPSTLNGTDSHRQPTPLQAPSQMPSTQFANVAFEQTDYPRPNKSTTLDYEDTPPTPDYDNLSPPTPGDAFSPPPPKLGKRGDNQGPPQNCC</sequence>
<proteinExistence type="predicted"/>
<keyword evidence="3" id="KW-1185">Reference proteome</keyword>
<feature type="compositionally biased region" description="Polar residues" evidence="1">
    <location>
        <begin position="29"/>
        <end position="57"/>
    </location>
</feature>
<evidence type="ECO:0000313" key="2">
    <source>
        <dbReference type="EMBL" id="KAI5068208.1"/>
    </source>
</evidence>
<feature type="compositionally biased region" description="Pro residues" evidence="1">
    <location>
        <begin position="91"/>
        <end position="104"/>
    </location>
</feature>
<dbReference type="AlphaFoldDB" id="A0A9D4UIS9"/>
<evidence type="ECO:0000313" key="3">
    <source>
        <dbReference type="Proteomes" id="UP000886520"/>
    </source>
</evidence>